<protein>
    <submittedName>
        <fullName evidence="2">C39 family peptidase</fullName>
    </submittedName>
</protein>
<feature type="domain" description="Peptidase C39-like" evidence="1">
    <location>
        <begin position="73"/>
        <end position="206"/>
    </location>
</feature>
<dbReference type="Pfam" id="PF13529">
    <property type="entry name" value="Peptidase_C39_2"/>
    <property type="match status" value="1"/>
</dbReference>
<evidence type="ECO:0000313" key="2">
    <source>
        <dbReference type="EMBL" id="HIW81439.1"/>
    </source>
</evidence>
<comment type="caution">
    <text evidence="2">The sequence shown here is derived from an EMBL/GenBank/DDBJ whole genome shotgun (WGS) entry which is preliminary data.</text>
</comment>
<gene>
    <name evidence="2" type="ORF">H9742_07975</name>
</gene>
<reference evidence="2" key="1">
    <citation type="journal article" date="2021" name="PeerJ">
        <title>Extensive microbial diversity within the chicken gut microbiome revealed by metagenomics and culture.</title>
        <authorList>
            <person name="Gilroy R."/>
            <person name="Ravi A."/>
            <person name="Getino M."/>
            <person name="Pursley I."/>
            <person name="Horton D.L."/>
            <person name="Alikhan N.F."/>
            <person name="Baker D."/>
            <person name="Gharbi K."/>
            <person name="Hall N."/>
            <person name="Watson M."/>
            <person name="Adriaenssens E.M."/>
            <person name="Foster-Nyarko E."/>
            <person name="Jarju S."/>
            <person name="Secka A."/>
            <person name="Antonio M."/>
            <person name="Oren A."/>
            <person name="Chaudhuri R.R."/>
            <person name="La Ragione R."/>
            <person name="Hildebrand F."/>
            <person name="Pallen M.J."/>
        </authorList>
    </citation>
    <scope>NUCLEOTIDE SEQUENCE</scope>
    <source>
        <strain evidence="2">CHK195-6426</strain>
    </source>
</reference>
<sequence length="233" mass="26141">MEELSAFTKLPWPFGSREEQEQREQIYAKEDSYPPELLEALEKNPELLSFVEGYLSSDGSVTGGLTEEELSQDFPLLLQYDARWGYAPYGDNNIALSGCAPTCLSMVVTALRKNGDASPNVVADYAMERGYYQDGVGTMWSLMTEGAPDFGVRGEEIGLDKNLIFARLEEGSPIICSMRPGDFTTTGHFIVLVGIQDGKIVVNDPYSRERSEKLWDYETLEYQIKNLWAFSLL</sequence>
<dbReference type="EMBL" id="DXGH01000042">
    <property type="protein sequence ID" value="HIW81439.1"/>
    <property type="molecule type" value="Genomic_DNA"/>
</dbReference>
<dbReference type="Gene3D" id="3.90.70.10">
    <property type="entry name" value="Cysteine proteinases"/>
    <property type="match status" value="1"/>
</dbReference>
<dbReference type="InterPro" id="IPR039564">
    <property type="entry name" value="Peptidase_C39-like"/>
</dbReference>
<proteinExistence type="predicted"/>
<dbReference type="AlphaFoldDB" id="A0A9D1R534"/>
<dbReference type="Proteomes" id="UP000824265">
    <property type="component" value="Unassembled WGS sequence"/>
</dbReference>
<reference evidence="2" key="2">
    <citation type="submission" date="2021-04" db="EMBL/GenBank/DDBJ databases">
        <authorList>
            <person name="Gilroy R."/>
        </authorList>
    </citation>
    <scope>NUCLEOTIDE SEQUENCE</scope>
    <source>
        <strain evidence="2">CHK195-6426</strain>
    </source>
</reference>
<accession>A0A9D1R534</accession>
<organism evidence="2 3">
    <name type="scientific">Candidatus Acetatifactor stercoripullorum</name>
    <dbReference type="NCBI Taxonomy" id="2838414"/>
    <lineage>
        <taxon>Bacteria</taxon>
        <taxon>Bacillati</taxon>
        <taxon>Bacillota</taxon>
        <taxon>Clostridia</taxon>
        <taxon>Lachnospirales</taxon>
        <taxon>Lachnospiraceae</taxon>
        <taxon>Acetatifactor</taxon>
    </lineage>
</organism>
<evidence type="ECO:0000313" key="3">
    <source>
        <dbReference type="Proteomes" id="UP000824265"/>
    </source>
</evidence>
<evidence type="ECO:0000259" key="1">
    <source>
        <dbReference type="Pfam" id="PF13529"/>
    </source>
</evidence>
<name>A0A9D1R534_9FIRM</name>